<feature type="region of interest" description="Disordered" evidence="1">
    <location>
        <begin position="83"/>
        <end position="105"/>
    </location>
</feature>
<evidence type="ECO:0000313" key="3">
    <source>
        <dbReference type="Proteomes" id="UP000298663"/>
    </source>
</evidence>
<keyword evidence="3" id="KW-1185">Reference proteome</keyword>
<reference evidence="2 3" key="2">
    <citation type="journal article" date="2019" name="G3 (Bethesda)">
        <title>Hybrid Assembly of the Genome of the Entomopathogenic Nematode Steinernema carpocapsae Identifies the X-Chromosome.</title>
        <authorList>
            <person name="Serra L."/>
            <person name="Macchietto M."/>
            <person name="Macias-Munoz A."/>
            <person name="McGill C.J."/>
            <person name="Rodriguez I.M."/>
            <person name="Rodriguez B."/>
            <person name="Murad R."/>
            <person name="Mortazavi A."/>
        </authorList>
    </citation>
    <scope>NUCLEOTIDE SEQUENCE [LARGE SCALE GENOMIC DNA]</scope>
    <source>
        <strain evidence="2 3">ALL</strain>
    </source>
</reference>
<feature type="region of interest" description="Disordered" evidence="1">
    <location>
        <begin position="37"/>
        <end position="56"/>
    </location>
</feature>
<dbReference type="EMBL" id="AZBU02000005">
    <property type="protein sequence ID" value="TKR76962.1"/>
    <property type="molecule type" value="Genomic_DNA"/>
</dbReference>
<feature type="region of interest" description="Disordered" evidence="1">
    <location>
        <begin position="1"/>
        <end position="31"/>
    </location>
</feature>
<sequence>MRRQKTSDETFECATPSPKKARASAGFTSKNEMKLQCDSPFSSASSSASSPPKVSMMPLEFVASRRRKASDCSESSSVSSFDASLDISLEEREQPTPETADKEEDLSDDLRANNLFFLPSELRGLLRLLKKAEHDPDLAKMSYFAHSYRYVWIHGLGSPVVGRTDEERREILLNLRYLARYVCNDDPLIFPKLLLRIAEYDSLFEDFMKALKGVVEECSRFEKWEAGLEVAACTFVILFARVNLPSKIFLAKFLLEFYKTLDTSDRRSILLEDVEKLYFSIPRDRAHQVVREEFLKSITEIIPSIKNEDFLEFDFVNVGITIFDEHSPSVRVVLERFLAIVFACFVNRGSYLCARKLAKKLVNMLARSKKTENRASFGSICAILLQERLIHDHDFYNHFGASFIYLTPLDRAPMVRQKFVEAFDRKFEDAFFQSYRPGVQKVILEKIDAIGLCDEQVSLQKLAKNVLRNIPMGSTPWASLMYKEENKDPPPQPIPEPQPIKVVPIYNVAELEAEFQAFCLKVRDIGNVLPDEEPDTIDLDAIGLDDAFYEDDFEEEEQSEL</sequence>
<name>A0A4U5N464_STECR</name>
<protein>
    <submittedName>
        <fullName evidence="2">Uncharacterized protein</fullName>
    </submittedName>
</protein>
<reference evidence="2 3" key="1">
    <citation type="journal article" date="2015" name="Genome Biol.">
        <title>Comparative genomics of Steinernema reveals deeply conserved gene regulatory networks.</title>
        <authorList>
            <person name="Dillman A.R."/>
            <person name="Macchietto M."/>
            <person name="Porter C.F."/>
            <person name="Rogers A."/>
            <person name="Williams B."/>
            <person name="Antoshechkin I."/>
            <person name="Lee M.M."/>
            <person name="Goodwin Z."/>
            <person name="Lu X."/>
            <person name="Lewis E.E."/>
            <person name="Goodrich-Blair H."/>
            <person name="Stock S.P."/>
            <person name="Adams B.J."/>
            <person name="Sternberg P.W."/>
            <person name="Mortazavi A."/>
        </authorList>
    </citation>
    <scope>NUCLEOTIDE SEQUENCE [LARGE SCALE GENOMIC DNA]</scope>
    <source>
        <strain evidence="2 3">ALL</strain>
    </source>
</reference>
<proteinExistence type="predicted"/>
<organism evidence="2 3">
    <name type="scientific">Steinernema carpocapsae</name>
    <name type="common">Entomopathogenic nematode</name>
    <dbReference type="NCBI Taxonomy" id="34508"/>
    <lineage>
        <taxon>Eukaryota</taxon>
        <taxon>Metazoa</taxon>
        <taxon>Ecdysozoa</taxon>
        <taxon>Nematoda</taxon>
        <taxon>Chromadorea</taxon>
        <taxon>Rhabditida</taxon>
        <taxon>Tylenchina</taxon>
        <taxon>Panagrolaimomorpha</taxon>
        <taxon>Strongyloidoidea</taxon>
        <taxon>Steinernematidae</taxon>
        <taxon>Steinernema</taxon>
    </lineage>
</organism>
<evidence type="ECO:0000256" key="1">
    <source>
        <dbReference type="SAM" id="MobiDB-lite"/>
    </source>
</evidence>
<gene>
    <name evidence="2" type="ORF">L596_018019</name>
</gene>
<dbReference type="AlphaFoldDB" id="A0A4U5N464"/>
<comment type="caution">
    <text evidence="2">The sequence shown here is derived from an EMBL/GenBank/DDBJ whole genome shotgun (WGS) entry which is preliminary data.</text>
</comment>
<dbReference type="Proteomes" id="UP000298663">
    <property type="component" value="Unassembled WGS sequence"/>
</dbReference>
<accession>A0A4U5N464</accession>
<feature type="compositionally biased region" description="Low complexity" evidence="1">
    <location>
        <begin position="39"/>
        <end position="52"/>
    </location>
</feature>
<evidence type="ECO:0000313" key="2">
    <source>
        <dbReference type="EMBL" id="TKR76962.1"/>
    </source>
</evidence>